<feature type="compositionally biased region" description="Polar residues" evidence="1">
    <location>
        <begin position="343"/>
        <end position="353"/>
    </location>
</feature>
<feature type="region of interest" description="Disordered" evidence="1">
    <location>
        <begin position="681"/>
        <end position="705"/>
    </location>
</feature>
<dbReference type="EMBL" id="GL385397">
    <property type="protein sequence ID" value="EJT75690.1"/>
    <property type="molecule type" value="Genomic_DNA"/>
</dbReference>
<keyword evidence="4" id="KW-1185">Reference proteome</keyword>
<feature type="region of interest" description="Disordered" evidence="1">
    <location>
        <begin position="938"/>
        <end position="974"/>
    </location>
</feature>
<dbReference type="HOGENOM" id="CLU_289193_0_0_1"/>
<feature type="compositionally biased region" description="Acidic residues" evidence="1">
    <location>
        <begin position="448"/>
        <end position="459"/>
    </location>
</feature>
<feature type="compositionally biased region" description="Basic and acidic residues" evidence="1">
    <location>
        <begin position="836"/>
        <end position="850"/>
    </location>
</feature>
<dbReference type="RefSeq" id="XP_009221690.1">
    <property type="nucleotide sequence ID" value="XM_009223426.1"/>
</dbReference>
<proteinExistence type="predicted"/>
<protein>
    <recommendedName>
        <fullName evidence="5">Fungal N-terminal domain-containing protein</fullName>
    </recommendedName>
</protein>
<gene>
    <name evidence="3" type="primary">20346080</name>
    <name evidence="2" type="ORF">GGTG_05622</name>
</gene>
<feature type="compositionally biased region" description="Basic and acidic residues" evidence="1">
    <location>
        <begin position="368"/>
        <end position="377"/>
    </location>
</feature>
<feature type="region of interest" description="Disordered" evidence="1">
    <location>
        <begin position="817"/>
        <end position="865"/>
    </location>
</feature>
<reference evidence="2" key="2">
    <citation type="submission" date="2010-07" db="EMBL/GenBank/DDBJ databases">
        <authorList>
            <consortium name="The Broad Institute Genome Sequencing Platform"/>
            <consortium name="Broad Institute Genome Sequencing Center for Infectious Disease"/>
            <person name="Ma L.-J."/>
            <person name="Dead R."/>
            <person name="Young S."/>
            <person name="Zeng Q."/>
            <person name="Koehrsen M."/>
            <person name="Alvarado L."/>
            <person name="Berlin A."/>
            <person name="Chapman S.B."/>
            <person name="Chen Z."/>
            <person name="Freedman E."/>
            <person name="Gellesch M."/>
            <person name="Goldberg J."/>
            <person name="Griggs A."/>
            <person name="Gujja S."/>
            <person name="Heilman E.R."/>
            <person name="Heiman D."/>
            <person name="Hepburn T."/>
            <person name="Howarth C."/>
            <person name="Jen D."/>
            <person name="Larson L."/>
            <person name="Mehta T."/>
            <person name="Neiman D."/>
            <person name="Pearson M."/>
            <person name="Roberts A."/>
            <person name="Saif S."/>
            <person name="Shea T."/>
            <person name="Shenoy N."/>
            <person name="Sisk P."/>
            <person name="Stolte C."/>
            <person name="Sykes S."/>
            <person name="Walk T."/>
            <person name="White J."/>
            <person name="Yandava C."/>
            <person name="Haas B."/>
            <person name="Nusbaum C."/>
            <person name="Birren B."/>
        </authorList>
    </citation>
    <scope>NUCLEOTIDE SEQUENCE</scope>
    <source>
        <strain evidence="2">R3-111a-1</strain>
    </source>
</reference>
<dbReference type="EnsemblFungi" id="EJT75690">
    <property type="protein sequence ID" value="EJT75690"/>
    <property type="gene ID" value="GGTG_05622"/>
</dbReference>
<dbReference type="AlphaFoldDB" id="J3NWF8"/>
<feature type="compositionally biased region" description="Polar residues" evidence="1">
    <location>
        <begin position="686"/>
        <end position="695"/>
    </location>
</feature>
<dbReference type="GeneID" id="20346080"/>
<accession>J3NWF8</accession>
<feature type="compositionally biased region" description="Acidic residues" evidence="1">
    <location>
        <begin position="1018"/>
        <end position="1040"/>
    </location>
</feature>
<dbReference type="eggNOG" id="ENOG502RUDV">
    <property type="taxonomic scope" value="Eukaryota"/>
</dbReference>
<evidence type="ECO:0000313" key="4">
    <source>
        <dbReference type="Proteomes" id="UP000006039"/>
    </source>
</evidence>
<name>J3NWF8_GAET3</name>
<evidence type="ECO:0000313" key="3">
    <source>
        <dbReference type="EnsemblFungi" id="EJT75690"/>
    </source>
</evidence>
<organism evidence="2">
    <name type="scientific">Gaeumannomyces tritici (strain R3-111a-1)</name>
    <name type="common">Wheat and barley take-all root rot fungus</name>
    <name type="synonym">Gaeumannomyces graminis var. tritici</name>
    <dbReference type="NCBI Taxonomy" id="644352"/>
    <lineage>
        <taxon>Eukaryota</taxon>
        <taxon>Fungi</taxon>
        <taxon>Dikarya</taxon>
        <taxon>Ascomycota</taxon>
        <taxon>Pezizomycotina</taxon>
        <taxon>Sordariomycetes</taxon>
        <taxon>Sordariomycetidae</taxon>
        <taxon>Magnaporthales</taxon>
        <taxon>Magnaporthaceae</taxon>
        <taxon>Gaeumannomyces</taxon>
    </lineage>
</organism>
<feature type="region of interest" description="Disordered" evidence="1">
    <location>
        <begin position="257"/>
        <end position="303"/>
    </location>
</feature>
<sequence length="1094" mass="117105">MDPITAIGAASSVIGIAAFAIELCEVLHEFGSQVRGAREGLLAVSSSIESTADSLRLIHQYLDMEADNLSSGGGGGGPGSTRLFSKDALAFVKSNADRCLLVFWRIEAVMLNGSDDGEVVEAQLRRRLDEFNAGTEPGRAGKVAIELSLVPASLPLLRRLRWPLVTAKLAEYRSQLQFHQQCLSLIIMTVFIGEVRSKPSLENKDINAIAKAAVDINKASREVKGIMRSVASIREMLQEGDIDLRVLFPPRELGGPPPYYRKSAAEAHEEEGGGTGSVLHQPTGDLANGTDVGSGSYSQSTQHATLMAREPGVGASSSGVPLDSSRNSFALSQTSGKAPLASNILNLSPQTNLEPRRPTAETDGGSSEFHDPPKKQDLPIIAPLLRPVTAGVGGESHGQNSKRPVGGDYEGTTDTSGGASVKSVESLGAADPEQERDGPDGQGAADSEANDSSDDDDSSSGDSSQEATSALELGFQKYRNGVVSRYMIKQQGTFFALEPMQLKGLRRAIEVLRWRLWPSKEAMERTLASATEDQLSTLGHLLQRRSDVDGEIFNRSLLQVREVGRKPGRAGPSVDSPGDGGDNGTALLVLVEMLPRDRFASISESDGKISGGGAGHQGAWIQDLSTGSDQERSLVFLLTTHHVWRIQPQESSTATGAGNPDWNRCLVTRGRMSEEEVIQLRGPIDENNTQEKGPTNQPPGLTPDQRSQVDRLMEQLQTESAGTKFAYSVEKVEAVRADKPQGVLRAFRRGDSRAGEISALLVFFARGPRDGVNLGKLYRAEQRRRKTELRRPGLPVVQLPQIWEPAPRIGRHLFGRAERGHKGKGGFEEPGSPVRSDTEVALRGDGEARKRGTATPRPGPTYTSIPARDLELETLRALSIEFELDRDDPNHIIINRVLDEEEQERLLAHTRAIREARQAGADAAAGPSIQADHLRDLLSTPSDGAHKTPASEPESRPELPFSVKVPAEEEQGVPKSIRTDISGHHIAEPASTAGEDQGGASQGTSGLGKEGEWANPEAEAEAIQDGGDWDDGADDDDDDLVERLLARWTPAGEEEWRGSVGDTDEVLGPVSGAHTPAAKAGSVGAGGTAARAAS</sequence>
<reference evidence="4" key="1">
    <citation type="submission" date="2010-07" db="EMBL/GenBank/DDBJ databases">
        <title>The genome sequence of Gaeumannomyces graminis var. tritici strain R3-111a-1.</title>
        <authorList>
            <consortium name="The Broad Institute Genome Sequencing Platform"/>
            <person name="Ma L.-J."/>
            <person name="Dead R."/>
            <person name="Young S."/>
            <person name="Zeng Q."/>
            <person name="Koehrsen M."/>
            <person name="Alvarado L."/>
            <person name="Berlin A."/>
            <person name="Chapman S.B."/>
            <person name="Chen Z."/>
            <person name="Freedman E."/>
            <person name="Gellesch M."/>
            <person name="Goldberg J."/>
            <person name="Griggs A."/>
            <person name="Gujja S."/>
            <person name="Heilman E.R."/>
            <person name="Heiman D."/>
            <person name="Hepburn T."/>
            <person name="Howarth C."/>
            <person name="Jen D."/>
            <person name="Larson L."/>
            <person name="Mehta T."/>
            <person name="Neiman D."/>
            <person name="Pearson M."/>
            <person name="Roberts A."/>
            <person name="Saif S."/>
            <person name="Shea T."/>
            <person name="Shenoy N."/>
            <person name="Sisk P."/>
            <person name="Stolte C."/>
            <person name="Sykes S."/>
            <person name="Walk T."/>
            <person name="White J."/>
            <person name="Yandava C."/>
            <person name="Haas B."/>
            <person name="Nusbaum C."/>
            <person name="Birren B."/>
        </authorList>
    </citation>
    <scope>NUCLEOTIDE SEQUENCE [LARGE SCALE GENOMIC DNA]</scope>
    <source>
        <strain evidence="4">R3-111a-1</strain>
    </source>
</reference>
<reference evidence="3" key="4">
    <citation type="journal article" date="2015" name="G3 (Bethesda)">
        <title>Genome sequences of three phytopathogenic species of the Magnaporthaceae family of fungi.</title>
        <authorList>
            <person name="Okagaki L.H."/>
            <person name="Nunes C.C."/>
            <person name="Sailsbery J."/>
            <person name="Clay B."/>
            <person name="Brown D."/>
            <person name="John T."/>
            <person name="Oh Y."/>
            <person name="Young N."/>
            <person name="Fitzgerald M."/>
            <person name="Haas B.J."/>
            <person name="Zeng Q."/>
            <person name="Young S."/>
            <person name="Adiconis X."/>
            <person name="Fan L."/>
            <person name="Levin J.Z."/>
            <person name="Mitchell T.K."/>
            <person name="Okubara P.A."/>
            <person name="Farman M.L."/>
            <person name="Kohn L.M."/>
            <person name="Birren B."/>
            <person name="Ma L.-J."/>
            <person name="Dean R.A."/>
        </authorList>
    </citation>
    <scope>NUCLEOTIDE SEQUENCE</scope>
    <source>
        <strain evidence="3">R3-111a-1</strain>
    </source>
</reference>
<evidence type="ECO:0000256" key="1">
    <source>
        <dbReference type="SAM" id="MobiDB-lite"/>
    </source>
</evidence>
<reference evidence="3" key="5">
    <citation type="submission" date="2018-04" db="UniProtKB">
        <authorList>
            <consortium name="EnsemblFungi"/>
        </authorList>
    </citation>
    <scope>IDENTIFICATION</scope>
    <source>
        <strain evidence="3">R3-111a-1</strain>
    </source>
</reference>
<evidence type="ECO:0008006" key="5">
    <source>
        <dbReference type="Google" id="ProtNLM"/>
    </source>
</evidence>
<feature type="compositionally biased region" description="Gly residues" evidence="1">
    <location>
        <begin position="996"/>
        <end position="1008"/>
    </location>
</feature>
<dbReference type="OrthoDB" id="5431013at2759"/>
<dbReference type="STRING" id="644352.J3NWF8"/>
<dbReference type="Proteomes" id="UP000006039">
    <property type="component" value="Unassembled WGS sequence"/>
</dbReference>
<feature type="region of interest" description="Disordered" evidence="1">
    <location>
        <begin position="326"/>
        <end position="468"/>
    </location>
</feature>
<dbReference type="VEuPathDB" id="FungiDB:GGTG_05622"/>
<feature type="region of interest" description="Disordered" evidence="1">
    <location>
        <begin position="989"/>
        <end position="1094"/>
    </location>
</feature>
<evidence type="ECO:0000313" key="2">
    <source>
        <dbReference type="EMBL" id="EJT75690.1"/>
    </source>
</evidence>
<feature type="compositionally biased region" description="Polar residues" evidence="1">
    <location>
        <begin position="326"/>
        <end position="336"/>
    </location>
</feature>
<feature type="compositionally biased region" description="Polar residues" evidence="1">
    <location>
        <begin position="291"/>
        <end position="303"/>
    </location>
</feature>
<reference evidence="2" key="3">
    <citation type="submission" date="2010-09" db="EMBL/GenBank/DDBJ databases">
        <title>Annotation of Gaeumannomyces graminis var. tritici R3-111a-1.</title>
        <authorList>
            <consortium name="The Broad Institute Genome Sequencing Platform"/>
            <person name="Ma L.-J."/>
            <person name="Dead R."/>
            <person name="Young S.K."/>
            <person name="Zeng Q."/>
            <person name="Gargeya S."/>
            <person name="Fitzgerald M."/>
            <person name="Haas B."/>
            <person name="Abouelleil A."/>
            <person name="Alvarado L."/>
            <person name="Arachchi H.M."/>
            <person name="Berlin A."/>
            <person name="Brown A."/>
            <person name="Chapman S.B."/>
            <person name="Chen Z."/>
            <person name="Dunbar C."/>
            <person name="Freedman E."/>
            <person name="Gearin G."/>
            <person name="Gellesch M."/>
            <person name="Goldberg J."/>
            <person name="Griggs A."/>
            <person name="Gujja S."/>
            <person name="Heiman D."/>
            <person name="Howarth C."/>
            <person name="Larson L."/>
            <person name="Lui A."/>
            <person name="MacDonald P.J.P."/>
            <person name="Mehta T."/>
            <person name="Montmayeur A."/>
            <person name="Murphy C."/>
            <person name="Neiman D."/>
            <person name="Pearson M."/>
            <person name="Priest M."/>
            <person name="Roberts A."/>
            <person name="Saif S."/>
            <person name="Shea T."/>
            <person name="Shenoy N."/>
            <person name="Sisk P."/>
            <person name="Stolte C."/>
            <person name="Sykes S."/>
            <person name="Yandava C."/>
            <person name="Wortman J."/>
            <person name="Nusbaum C."/>
            <person name="Birren B."/>
        </authorList>
    </citation>
    <scope>NUCLEOTIDE SEQUENCE</scope>
    <source>
        <strain evidence="2">R3-111a-1</strain>
    </source>
</reference>